<protein>
    <submittedName>
        <fullName evidence="1">Uncharacterized protein</fullName>
    </submittedName>
</protein>
<dbReference type="RefSeq" id="WP_169141139.1">
    <property type="nucleotide sequence ID" value="NZ_WTVS01000026.1"/>
</dbReference>
<reference evidence="1 2" key="1">
    <citation type="submission" date="2019-12" db="EMBL/GenBank/DDBJ databases">
        <title>Comparative genomics gives insights into the taxonomy of the Azoarcus-Aromatoleum group and reveals separate origins of nif in the plant-associated Azoarcus and non-plant-associated Aromatoleum sub-groups.</title>
        <authorList>
            <person name="Lafos M."/>
            <person name="Maluk M."/>
            <person name="Batista M."/>
            <person name="Junghare M."/>
            <person name="Carmona M."/>
            <person name="Faoro H."/>
            <person name="Cruz L.M."/>
            <person name="Battistoni F."/>
            <person name="De Souza E."/>
            <person name="Pedrosa F."/>
            <person name="Chen W.-M."/>
            <person name="Poole P.S."/>
            <person name="Dixon R.A."/>
            <person name="James E.K."/>
        </authorList>
    </citation>
    <scope>NUCLEOTIDE SEQUENCE [LARGE SCALE GENOMIC DNA]</scope>
    <source>
        <strain evidence="1 2">T</strain>
    </source>
</reference>
<dbReference type="Proteomes" id="UP000634522">
    <property type="component" value="Unassembled WGS sequence"/>
</dbReference>
<evidence type="ECO:0000313" key="2">
    <source>
        <dbReference type="Proteomes" id="UP000634522"/>
    </source>
</evidence>
<proteinExistence type="predicted"/>
<accession>A0ABX1NGH1</accession>
<dbReference type="Pfam" id="PF08809">
    <property type="entry name" value="DUF1799"/>
    <property type="match status" value="1"/>
</dbReference>
<name>A0ABX1NGH1_9RHOO</name>
<sequence length="88" mass="10153">MRAAGLRPEDYEGDDVEVWPENWPAVEVFVRMNTQWAVGMSGPTGLNYLVLFDLLDRAGHVGPEWDRMFDDVRVLEREALSVMRENND</sequence>
<organism evidence="1 2">
    <name type="scientific">Aromatoleum toluolicum</name>
    <dbReference type="NCBI Taxonomy" id="90060"/>
    <lineage>
        <taxon>Bacteria</taxon>
        <taxon>Pseudomonadati</taxon>
        <taxon>Pseudomonadota</taxon>
        <taxon>Betaproteobacteria</taxon>
        <taxon>Rhodocyclales</taxon>
        <taxon>Rhodocyclaceae</taxon>
        <taxon>Aromatoleum</taxon>
    </lineage>
</organism>
<dbReference type="EMBL" id="WTVS01000026">
    <property type="protein sequence ID" value="NMF98385.1"/>
    <property type="molecule type" value="Genomic_DNA"/>
</dbReference>
<dbReference type="InterPro" id="IPR014915">
    <property type="entry name" value="Phage_TLS_TfmB"/>
</dbReference>
<comment type="caution">
    <text evidence="1">The sequence shown here is derived from an EMBL/GenBank/DDBJ whole genome shotgun (WGS) entry which is preliminary data.</text>
</comment>
<keyword evidence="2" id="KW-1185">Reference proteome</keyword>
<gene>
    <name evidence="1" type="ORF">GPA27_13420</name>
</gene>
<evidence type="ECO:0000313" key="1">
    <source>
        <dbReference type="EMBL" id="NMF98385.1"/>
    </source>
</evidence>